<dbReference type="EMBL" id="CP020083">
    <property type="protein sequence ID" value="ASR52261.1"/>
    <property type="molecule type" value="Genomic_DNA"/>
</dbReference>
<evidence type="ECO:0000256" key="1">
    <source>
        <dbReference type="SAM" id="SignalP"/>
    </source>
</evidence>
<evidence type="ECO:0000313" key="2">
    <source>
        <dbReference type="EMBL" id="ASR52261.1"/>
    </source>
</evidence>
<name>A0ABM6M8D8_9SPHN</name>
<reference evidence="2 3" key="1">
    <citation type="submission" date="2017-03" db="EMBL/GenBank/DDBJ databases">
        <title>Complete genome sequence of Blastomonas fulva degrading microcsystin LR.</title>
        <authorList>
            <person name="Lee H.-g."/>
            <person name="Jin L."/>
            <person name="oh H.-M."/>
        </authorList>
    </citation>
    <scope>NUCLEOTIDE SEQUENCE [LARGE SCALE GENOMIC DNA]</scope>
    <source>
        <strain evidence="2 3">T2</strain>
    </source>
</reference>
<organism evidence="2 3">
    <name type="scientific">Blastomonas fulva</name>
    <dbReference type="NCBI Taxonomy" id="1550728"/>
    <lineage>
        <taxon>Bacteria</taxon>
        <taxon>Pseudomonadati</taxon>
        <taxon>Pseudomonadota</taxon>
        <taxon>Alphaproteobacteria</taxon>
        <taxon>Sphingomonadales</taxon>
        <taxon>Sphingomonadaceae</taxon>
        <taxon>Blastomonas</taxon>
    </lineage>
</organism>
<evidence type="ECO:0000313" key="3">
    <source>
        <dbReference type="Proteomes" id="UP000258016"/>
    </source>
</evidence>
<dbReference type="Proteomes" id="UP000258016">
    <property type="component" value="Chromosome"/>
</dbReference>
<feature type="chain" id="PRO_5046731265" description="Lipoprotein" evidence="1">
    <location>
        <begin position="24"/>
        <end position="263"/>
    </location>
</feature>
<accession>A0ABM6M8D8</accession>
<protein>
    <recommendedName>
        <fullName evidence="4">Lipoprotein</fullName>
    </recommendedName>
</protein>
<proteinExistence type="predicted"/>
<keyword evidence="1" id="KW-0732">Signal</keyword>
<sequence>MKRALAHICAGALLATGATVAWAQPADLPIPPATTTQLPSGISINRALPVPVYTDAKGRTLYGLDMRTVLRWAPDAAFYCAADCLKLWQPVLAPKGMVPDIGFPDAPGHDAKAMIDNRKAPDWTVIRGPMGPQWVYKGWHMVFIRKGERPGSTAFEGAEGLTWNTLKYLPPPPQVVAPPGVSAVYADGGYLLADAAGRPLFTGSCKDPCTGWTPLAAALASQGIGKWKVQASGDEPQWTFAGQPVFVGATGRSLPPGATALRP</sequence>
<feature type="signal peptide" evidence="1">
    <location>
        <begin position="1"/>
        <end position="23"/>
    </location>
</feature>
<keyword evidence="3" id="KW-1185">Reference proteome</keyword>
<evidence type="ECO:0008006" key="4">
    <source>
        <dbReference type="Google" id="ProtNLM"/>
    </source>
</evidence>
<dbReference type="RefSeq" id="WP_117352610.1">
    <property type="nucleotide sequence ID" value="NZ_CP020083.1"/>
</dbReference>
<dbReference type="GeneID" id="303486492"/>
<gene>
    <name evidence="2" type="ORF">B5J99_12995</name>
</gene>